<keyword evidence="2" id="KW-0446">Lipid-binding</keyword>
<comment type="subcellular location">
    <subcellularLocation>
        <location evidence="2">Cell outer membrane</location>
    </subcellularLocation>
</comment>
<reference evidence="4 5" key="1">
    <citation type="submission" date="2024-01" db="EMBL/GenBank/DDBJ databases">
        <title>Uliginosibacterium soil sp. nov.</title>
        <authorList>
            <person name="Lv Y."/>
        </authorList>
    </citation>
    <scope>NUCLEOTIDE SEQUENCE [LARGE SCALE GENOMIC DNA]</scope>
    <source>
        <strain evidence="4 5">H3</strain>
    </source>
</reference>
<keyword evidence="2" id="KW-0472">Membrane</keyword>
<evidence type="ECO:0000313" key="4">
    <source>
        <dbReference type="EMBL" id="MEC5388066.1"/>
    </source>
</evidence>
<evidence type="ECO:0000256" key="2">
    <source>
        <dbReference type="PIRNR" id="PIRNR036893"/>
    </source>
</evidence>
<dbReference type="InterPro" id="IPR022271">
    <property type="entry name" value="Lipocalin_ApoD"/>
</dbReference>
<sequence>MLKRNWKHSLAATTCLCILSACQTTPSRPLPLAKQVDLPRFMGGWYVIAAIPTMFEKGAHNPMDHYVLEPDGSITTTYTFNADSFDGKAKSYQSRGYVLDPSNAIWGQQYVWPFKADYRISYVSPDYSQTIVAREKRDYVWIMARTPSIPDADYQLLVKMVGEQGYDVSLLQKALQRAPQK</sequence>
<dbReference type="CDD" id="cd19438">
    <property type="entry name" value="lipocalin_Blc-like"/>
    <property type="match status" value="1"/>
</dbReference>
<dbReference type="InterPro" id="IPR002446">
    <property type="entry name" value="Lipocalin_bac"/>
</dbReference>
<evidence type="ECO:0000259" key="3">
    <source>
        <dbReference type="Pfam" id="PF08212"/>
    </source>
</evidence>
<gene>
    <name evidence="4" type="ORF">VVD49_20200</name>
</gene>
<dbReference type="InterPro" id="IPR047202">
    <property type="entry name" value="Lipocalin_Blc-like_dom"/>
</dbReference>
<organism evidence="4 5">
    <name type="scientific">Uliginosibacterium silvisoli</name>
    <dbReference type="NCBI Taxonomy" id="3114758"/>
    <lineage>
        <taxon>Bacteria</taxon>
        <taxon>Pseudomonadati</taxon>
        <taxon>Pseudomonadota</taxon>
        <taxon>Betaproteobacteria</taxon>
        <taxon>Rhodocyclales</taxon>
        <taxon>Zoogloeaceae</taxon>
        <taxon>Uliginosibacterium</taxon>
    </lineage>
</organism>
<protein>
    <recommendedName>
        <fullName evidence="2">Outer membrane lipoprotein Blc</fullName>
    </recommendedName>
</protein>
<accession>A0ABU6K8P4</accession>
<dbReference type="Proteomes" id="UP001331561">
    <property type="component" value="Unassembled WGS sequence"/>
</dbReference>
<name>A0ABU6K8P4_9RHOO</name>
<dbReference type="SUPFAM" id="SSF50814">
    <property type="entry name" value="Lipocalins"/>
    <property type="match status" value="1"/>
</dbReference>
<dbReference type="EMBL" id="JAYXHS010000004">
    <property type="protein sequence ID" value="MEC5388066.1"/>
    <property type="molecule type" value="Genomic_DNA"/>
</dbReference>
<dbReference type="PIRSF" id="PIRSF036893">
    <property type="entry name" value="Lipocalin_ApoD"/>
    <property type="match status" value="1"/>
</dbReference>
<dbReference type="PANTHER" id="PTHR10612:SF34">
    <property type="entry name" value="APOLIPOPROTEIN D"/>
    <property type="match status" value="1"/>
</dbReference>
<keyword evidence="2" id="KW-0998">Cell outer membrane</keyword>
<comment type="caution">
    <text evidence="4">The sequence shown here is derived from an EMBL/GenBank/DDBJ whole genome shotgun (WGS) entry which is preliminary data.</text>
</comment>
<dbReference type="Pfam" id="PF08212">
    <property type="entry name" value="Lipocalin_2"/>
    <property type="match status" value="1"/>
</dbReference>
<dbReference type="Gene3D" id="2.40.128.20">
    <property type="match status" value="1"/>
</dbReference>
<feature type="domain" description="Lipocalin/cytosolic fatty-acid binding" evidence="3">
    <location>
        <begin position="36"/>
        <end position="174"/>
    </location>
</feature>
<evidence type="ECO:0000313" key="5">
    <source>
        <dbReference type="Proteomes" id="UP001331561"/>
    </source>
</evidence>
<dbReference type="PROSITE" id="PS51257">
    <property type="entry name" value="PROKAR_LIPOPROTEIN"/>
    <property type="match status" value="1"/>
</dbReference>
<dbReference type="InterPro" id="IPR000566">
    <property type="entry name" value="Lipocln_cytosolic_FA-bd_dom"/>
</dbReference>
<dbReference type="PRINTS" id="PR01171">
    <property type="entry name" value="BCTLIPOCALIN"/>
</dbReference>
<keyword evidence="2" id="KW-0449">Lipoprotein</keyword>
<comment type="function">
    <text evidence="2">Involved in the storage or transport of lipids necessary for membrane maintenance under stressful conditions. Displays a binding preference for lysophospholipids.</text>
</comment>
<comment type="subunit">
    <text evidence="2">Homodimer.</text>
</comment>
<dbReference type="InterPro" id="IPR012674">
    <property type="entry name" value="Calycin"/>
</dbReference>
<proteinExistence type="inferred from homology"/>
<dbReference type="PANTHER" id="PTHR10612">
    <property type="entry name" value="APOLIPOPROTEIN D"/>
    <property type="match status" value="1"/>
</dbReference>
<evidence type="ECO:0000256" key="1">
    <source>
        <dbReference type="ARBA" id="ARBA00006889"/>
    </source>
</evidence>
<keyword evidence="5" id="KW-1185">Reference proteome</keyword>
<dbReference type="RefSeq" id="WP_327601036.1">
    <property type="nucleotide sequence ID" value="NZ_JAYXHS010000004.1"/>
</dbReference>
<comment type="similarity">
    <text evidence="1 2">Belongs to the calycin superfamily. Lipocalin family.</text>
</comment>